<reference evidence="12 13" key="1">
    <citation type="submission" date="2018-11" db="EMBL/GenBank/DDBJ databases">
        <authorList>
            <consortium name="Pathogen Informatics"/>
        </authorList>
    </citation>
    <scope>NUCLEOTIDE SEQUENCE [LARGE SCALE GENOMIC DNA]</scope>
</reference>
<evidence type="ECO:0000256" key="11">
    <source>
        <dbReference type="ARBA" id="ARBA00023136"/>
    </source>
</evidence>
<comment type="similarity">
    <text evidence="3">Belongs to the complex I NDUFB3 subunit family.</text>
</comment>
<keyword evidence="13" id="KW-1185">Reference proteome</keyword>
<keyword evidence="11" id="KW-0472">Membrane</keyword>
<dbReference type="GO" id="GO:0005743">
    <property type="term" value="C:mitochondrial inner membrane"/>
    <property type="evidence" value="ECO:0007669"/>
    <property type="project" value="UniProtKB-SubCell"/>
</dbReference>
<dbReference type="GO" id="GO:0022900">
    <property type="term" value="P:electron transport chain"/>
    <property type="evidence" value="ECO:0007669"/>
    <property type="project" value="InterPro"/>
</dbReference>
<dbReference type="Pfam" id="PF08122">
    <property type="entry name" value="NDUF_B12"/>
    <property type="match status" value="1"/>
</dbReference>
<keyword evidence="10" id="KW-0496">Mitochondrion</keyword>
<evidence type="ECO:0000256" key="2">
    <source>
        <dbReference type="ARBA" id="ARBA00004298"/>
    </source>
</evidence>
<evidence type="ECO:0000256" key="9">
    <source>
        <dbReference type="ARBA" id="ARBA00022989"/>
    </source>
</evidence>
<evidence type="ECO:0000256" key="1">
    <source>
        <dbReference type="ARBA" id="ARBA00003195"/>
    </source>
</evidence>
<keyword evidence="6" id="KW-0812">Transmembrane</keyword>
<name>A0A3P7LZS7_DIBLA</name>
<keyword evidence="8" id="KW-0249">Electron transport</keyword>
<evidence type="ECO:0000256" key="6">
    <source>
        <dbReference type="ARBA" id="ARBA00022692"/>
    </source>
</evidence>
<evidence type="ECO:0000256" key="8">
    <source>
        <dbReference type="ARBA" id="ARBA00022982"/>
    </source>
</evidence>
<protein>
    <submittedName>
        <fullName evidence="12">Uncharacterized protein</fullName>
    </submittedName>
</protein>
<proteinExistence type="inferred from homology"/>
<accession>A0A3P7LZS7</accession>
<evidence type="ECO:0000256" key="10">
    <source>
        <dbReference type="ARBA" id="ARBA00023128"/>
    </source>
</evidence>
<gene>
    <name evidence="12" type="ORF">DILT_LOCUS13299</name>
</gene>
<organism evidence="12 13">
    <name type="scientific">Dibothriocephalus latus</name>
    <name type="common">Fish tapeworm</name>
    <name type="synonym">Diphyllobothrium latum</name>
    <dbReference type="NCBI Taxonomy" id="60516"/>
    <lineage>
        <taxon>Eukaryota</taxon>
        <taxon>Metazoa</taxon>
        <taxon>Spiralia</taxon>
        <taxon>Lophotrochozoa</taxon>
        <taxon>Platyhelminthes</taxon>
        <taxon>Cestoda</taxon>
        <taxon>Eucestoda</taxon>
        <taxon>Diphyllobothriidea</taxon>
        <taxon>Diphyllobothriidae</taxon>
        <taxon>Dibothriocephalus</taxon>
    </lineage>
</organism>
<evidence type="ECO:0000256" key="4">
    <source>
        <dbReference type="ARBA" id="ARBA00022448"/>
    </source>
</evidence>
<keyword evidence="9" id="KW-1133">Transmembrane helix</keyword>
<comment type="function">
    <text evidence="1">Accessory subunit of the mitochondrial membrane respiratory chain NADH dehydrogenase (Complex I), that is believed not to be involved in catalysis. Complex I functions in the transfer of electrons from NADH to the respiratory chain. The immediate electron acceptor for the enzyme is believed to be ubiquinone.</text>
</comment>
<evidence type="ECO:0000256" key="7">
    <source>
        <dbReference type="ARBA" id="ARBA00022792"/>
    </source>
</evidence>
<evidence type="ECO:0000313" key="13">
    <source>
        <dbReference type="Proteomes" id="UP000281553"/>
    </source>
</evidence>
<dbReference type="Proteomes" id="UP000281553">
    <property type="component" value="Unassembled WGS sequence"/>
</dbReference>
<sequence>MSVLSRFYRLSNVKVNWTCPDWRKYKVEHPILVRHVKRLQALGLKDPWVRNYAWIYSPNVYKTPLQMCTSIFFKRLPHGFALAVTYTFAQNAFLKWYNENGYGEAHAH</sequence>
<comment type="subcellular location">
    <subcellularLocation>
        <location evidence="2">Mitochondrion inner membrane</location>
        <topology evidence="2">Single-pass membrane protein</topology>
        <orientation evidence="2">Matrix side</orientation>
    </subcellularLocation>
</comment>
<evidence type="ECO:0000256" key="5">
    <source>
        <dbReference type="ARBA" id="ARBA00022660"/>
    </source>
</evidence>
<dbReference type="AlphaFoldDB" id="A0A3P7LZS7"/>
<evidence type="ECO:0000313" key="12">
    <source>
        <dbReference type="EMBL" id="VDN18930.1"/>
    </source>
</evidence>
<dbReference type="OrthoDB" id="521512at2759"/>
<dbReference type="EMBL" id="UYRU01069688">
    <property type="protein sequence ID" value="VDN18930.1"/>
    <property type="molecule type" value="Genomic_DNA"/>
</dbReference>
<keyword evidence="5" id="KW-0679">Respiratory chain</keyword>
<evidence type="ECO:0000256" key="3">
    <source>
        <dbReference type="ARBA" id="ARBA00005667"/>
    </source>
</evidence>
<keyword evidence="4" id="KW-0813">Transport</keyword>
<keyword evidence="7" id="KW-0999">Mitochondrion inner membrane</keyword>
<dbReference type="InterPro" id="IPR012576">
    <property type="entry name" value="NDUFB3"/>
</dbReference>